<sequence length="103" mass="11796">MNTDNNIQNKIENTISTIDAIETVNVSPFFKEKTMQRLFLEKEEEKVAWSWFTPKLQFATLACIVVLNVVAIINKQETTYDENVSQFAESYGLSINTETSLLN</sequence>
<evidence type="ECO:0000313" key="2">
    <source>
        <dbReference type="Proteomes" id="UP001597533"/>
    </source>
</evidence>
<reference evidence="2" key="1">
    <citation type="journal article" date="2019" name="Int. J. Syst. Evol. Microbiol.">
        <title>The Global Catalogue of Microorganisms (GCM) 10K type strain sequencing project: providing services to taxonomists for standard genome sequencing and annotation.</title>
        <authorList>
            <consortium name="The Broad Institute Genomics Platform"/>
            <consortium name="The Broad Institute Genome Sequencing Center for Infectious Disease"/>
            <person name="Wu L."/>
            <person name="Ma J."/>
        </authorList>
    </citation>
    <scope>NUCLEOTIDE SEQUENCE [LARGE SCALE GENOMIC DNA]</scope>
    <source>
        <strain evidence="2">KCTC 32141</strain>
    </source>
</reference>
<keyword evidence="2" id="KW-1185">Reference proteome</keyword>
<accession>A0ABW5WP43</accession>
<dbReference type="RefSeq" id="WP_183489785.1">
    <property type="nucleotide sequence ID" value="NZ_JBHUOV010000005.1"/>
</dbReference>
<gene>
    <name evidence="1" type="ORF">ACFS5M_10110</name>
</gene>
<organism evidence="1 2">
    <name type="scientific">Lacinutrix iliipiscaria</name>
    <dbReference type="NCBI Taxonomy" id="1230532"/>
    <lineage>
        <taxon>Bacteria</taxon>
        <taxon>Pseudomonadati</taxon>
        <taxon>Bacteroidota</taxon>
        <taxon>Flavobacteriia</taxon>
        <taxon>Flavobacteriales</taxon>
        <taxon>Flavobacteriaceae</taxon>
        <taxon>Lacinutrix</taxon>
    </lineage>
</organism>
<evidence type="ECO:0000313" key="1">
    <source>
        <dbReference type="EMBL" id="MFD2824026.1"/>
    </source>
</evidence>
<comment type="caution">
    <text evidence="1">The sequence shown here is derived from an EMBL/GenBank/DDBJ whole genome shotgun (WGS) entry which is preliminary data.</text>
</comment>
<dbReference type="EMBL" id="JBHUOV010000005">
    <property type="protein sequence ID" value="MFD2824026.1"/>
    <property type="molecule type" value="Genomic_DNA"/>
</dbReference>
<name>A0ABW5WP43_9FLAO</name>
<proteinExistence type="predicted"/>
<protein>
    <submittedName>
        <fullName evidence="1">Uncharacterized protein</fullName>
    </submittedName>
</protein>
<dbReference type="Proteomes" id="UP001597533">
    <property type="component" value="Unassembled WGS sequence"/>
</dbReference>